<dbReference type="Proteomes" id="UP001231109">
    <property type="component" value="Unassembled WGS sequence"/>
</dbReference>
<dbReference type="EMBL" id="JAPJDZ010000035">
    <property type="protein sequence ID" value="MDP5136982.1"/>
    <property type="molecule type" value="Genomic_DNA"/>
</dbReference>
<evidence type="ECO:0000313" key="14">
    <source>
        <dbReference type="Proteomes" id="UP001231109"/>
    </source>
</evidence>
<keyword evidence="5" id="KW-0997">Cell inner membrane</keyword>
<evidence type="ECO:0000256" key="9">
    <source>
        <dbReference type="ARBA" id="ARBA00025772"/>
    </source>
</evidence>
<keyword evidence="3" id="KW-1003">Cell membrane</keyword>
<keyword evidence="4" id="KW-0488">Methylation</keyword>
<protein>
    <recommendedName>
        <fullName evidence="2">Type II secretion system protein H</fullName>
    </recommendedName>
    <alternativeName>
        <fullName evidence="10">General secretion pathway protein H</fullName>
    </alternativeName>
</protein>
<dbReference type="SUPFAM" id="SSF54523">
    <property type="entry name" value="Pili subunits"/>
    <property type="match status" value="1"/>
</dbReference>
<dbReference type="PROSITE" id="PS00409">
    <property type="entry name" value="PROKAR_NTER_METHYL"/>
    <property type="match status" value="1"/>
</dbReference>
<evidence type="ECO:0000313" key="13">
    <source>
        <dbReference type="EMBL" id="MDP5136982.1"/>
    </source>
</evidence>
<keyword evidence="8 11" id="KW-0472">Membrane</keyword>
<evidence type="ECO:0000256" key="7">
    <source>
        <dbReference type="ARBA" id="ARBA00022989"/>
    </source>
</evidence>
<evidence type="ECO:0000256" key="10">
    <source>
        <dbReference type="ARBA" id="ARBA00030775"/>
    </source>
</evidence>
<keyword evidence="14" id="KW-1185">Reference proteome</keyword>
<evidence type="ECO:0000256" key="8">
    <source>
        <dbReference type="ARBA" id="ARBA00023136"/>
    </source>
</evidence>
<comment type="similarity">
    <text evidence="9">Belongs to the GSP H family.</text>
</comment>
<keyword evidence="6 11" id="KW-0812">Transmembrane</keyword>
<keyword evidence="7 11" id="KW-1133">Transmembrane helix</keyword>
<evidence type="ECO:0000256" key="5">
    <source>
        <dbReference type="ARBA" id="ARBA00022519"/>
    </source>
</evidence>
<sequence>MVVKTISLQQYSSKVIIYRLFCNICRDIMLKNTVKNTAGHISETPVKRAAGYSLIELMTTVLVLIIVTTIAIPNYISLLNNNRLTSQANELLAAVTLARAEAIKQNENMVFCHSTDGANCSAPPGTGWVGWLVHDTVDNTPIATGIIQSEKVVVLSSSNIASATLNSIGNSVRFSAQGLLRSGSANNPLNGVLRVCLPGAELSKNIRDIELRSGGRARVTSSSAGQSCPVPANPA</sequence>
<feature type="transmembrane region" description="Helical" evidence="11">
    <location>
        <begin position="57"/>
        <end position="76"/>
    </location>
</feature>
<evidence type="ECO:0000259" key="12">
    <source>
        <dbReference type="Pfam" id="PF12019"/>
    </source>
</evidence>
<evidence type="ECO:0000256" key="2">
    <source>
        <dbReference type="ARBA" id="ARBA00021549"/>
    </source>
</evidence>
<evidence type="ECO:0000256" key="4">
    <source>
        <dbReference type="ARBA" id="ARBA00022481"/>
    </source>
</evidence>
<dbReference type="InterPro" id="IPR022346">
    <property type="entry name" value="T2SS_GspH"/>
</dbReference>
<evidence type="ECO:0000256" key="1">
    <source>
        <dbReference type="ARBA" id="ARBA00004377"/>
    </source>
</evidence>
<gene>
    <name evidence="13" type="ORF">ORJ04_13590</name>
</gene>
<evidence type="ECO:0000256" key="11">
    <source>
        <dbReference type="SAM" id="Phobius"/>
    </source>
</evidence>
<name>A0ABT9I0S5_9GAMM</name>
<comment type="subcellular location">
    <subcellularLocation>
        <location evidence="1">Cell inner membrane</location>
        <topology evidence="1">Single-pass membrane protein</topology>
    </subcellularLocation>
</comment>
<evidence type="ECO:0000256" key="6">
    <source>
        <dbReference type="ARBA" id="ARBA00022692"/>
    </source>
</evidence>
<dbReference type="InterPro" id="IPR012902">
    <property type="entry name" value="N_methyl_site"/>
</dbReference>
<proteinExistence type="inferred from homology"/>
<evidence type="ECO:0000256" key="3">
    <source>
        <dbReference type="ARBA" id="ARBA00022475"/>
    </source>
</evidence>
<reference evidence="13 14" key="1">
    <citation type="submission" date="2022-11" db="EMBL/GenBank/DDBJ databases">
        <title>Viruses from the air-sea interface of a natural surface slick.</title>
        <authorList>
            <person name="Rahlff J."/>
            <person name="Holmfeldt K."/>
        </authorList>
    </citation>
    <scope>NUCLEOTIDE SEQUENCE [LARGE SCALE GENOMIC DNA]</scope>
    <source>
        <strain evidence="13 14">SMS4</strain>
    </source>
</reference>
<accession>A0ABT9I0S5</accession>
<feature type="domain" description="General secretion pathway GspH" evidence="12">
    <location>
        <begin position="87"/>
        <end position="204"/>
    </location>
</feature>
<dbReference type="InterPro" id="IPR045584">
    <property type="entry name" value="Pilin-like"/>
</dbReference>
<dbReference type="Gene3D" id="3.55.40.10">
    <property type="entry name" value="minor pseudopilin epsh domain"/>
    <property type="match status" value="1"/>
</dbReference>
<comment type="caution">
    <text evidence="13">The sequence shown here is derived from an EMBL/GenBank/DDBJ whole genome shotgun (WGS) entry which is preliminary data.</text>
</comment>
<organism evidence="13 14">
    <name type="scientific">Rheinheimera baltica</name>
    <dbReference type="NCBI Taxonomy" id="67576"/>
    <lineage>
        <taxon>Bacteria</taxon>
        <taxon>Pseudomonadati</taxon>
        <taxon>Pseudomonadota</taxon>
        <taxon>Gammaproteobacteria</taxon>
        <taxon>Chromatiales</taxon>
        <taxon>Chromatiaceae</taxon>
        <taxon>Rheinheimera</taxon>
    </lineage>
</organism>
<dbReference type="Pfam" id="PF12019">
    <property type="entry name" value="GspH"/>
    <property type="match status" value="1"/>
</dbReference>
<dbReference type="RefSeq" id="WP_305976454.1">
    <property type="nucleotide sequence ID" value="NZ_JAPJDZ010000035.1"/>
</dbReference>